<accession>A0ABN7NSL8</accession>
<keyword evidence="2" id="KW-1185">Reference proteome</keyword>
<gene>
    <name evidence="1" type="ORF">TPAB3V08_LOCUS4827</name>
</gene>
<protein>
    <recommendedName>
        <fullName evidence="3">RNA polymerase alpha subunit</fullName>
    </recommendedName>
</protein>
<dbReference type="Proteomes" id="UP001153148">
    <property type="component" value="Unassembled WGS sequence"/>
</dbReference>
<proteinExistence type="predicted"/>
<comment type="caution">
    <text evidence="1">The sequence shown here is derived from an EMBL/GenBank/DDBJ whole genome shotgun (WGS) entry which is preliminary data.</text>
</comment>
<evidence type="ECO:0000313" key="1">
    <source>
        <dbReference type="EMBL" id="CAG2057852.1"/>
    </source>
</evidence>
<evidence type="ECO:0008006" key="3">
    <source>
        <dbReference type="Google" id="ProtNLM"/>
    </source>
</evidence>
<evidence type="ECO:0000313" key="2">
    <source>
        <dbReference type="Proteomes" id="UP001153148"/>
    </source>
</evidence>
<name>A0ABN7NSL8_TIMPD</name>
<dbReference type="EMBL" id="CAJPIN010006156">
    <property type="protein sequence ID" value="CAG2057852.1"/>
    <property type="molecule type" value="Genomic_DNA"/>
</dbReference>
<sequence length="311" mass="35127">MFENSKNNDGDNIRPTYYPKTELTSMCKMVPLHVLLLAKCPRAHRTLVWSLLKQCLGEPFENFYAELRALATPCEFGDQENKLLRAQIKLGVNSKNYSPLNPPKFRIGAIFIKQDNQEVGTIYSRLNRYGPTPNKILLFQETSLVKSLLEKHVIDVVTTIQTSHVPLLISDVIDAEGSYGERVRPLFRPILGKGIPVNSPDSLSVLDAPCNQDNYFTISELQIRTVVSPTSGPEIQPGLLRAMTSFRSYHIVPIDLLNFILLIKLDMTRLGGVLSLGAELEELQLHFSYMIYLDQMVLKLIYTSQTELEGD</sequence>
<reference evidence="1" key="1">
    <citation type="submission" date="2021-03" db="EMBL/GenBank/DDBJ databases">
        <authorList>
            <person name="Tran Van P."/>
        </authorList>
    </citation>
    <scope>NUCLEOTIDE SEQUENCE</scope>
</reference>
<organism evidence="1 2">
    <name type="scientific">Timema podura</name>
    <name type="common">Walking stick</name>
    <dbReference type="NCBI Taxonomy" id="61482"/>
    <lineage>
        <taxon>Eukaryota</taxon>
        <taxon>Metazoa</taxon>
        <taxon>Ecdysozoa</taxon>
        <taxon>Arthropoda</taxon>
        <taxon>Hexapoda</taxon>
        <taxon>Insecta</taxon>
        <taxon>Pterygota</taxon>
        <taxon>Neoptera</taxon>
        <taxon>Polyneoptera</taxon>
        <taxon>Phasmatodea</taxon>
        <taxon>Timematodea</taxon>
        <taxon>Timematoidea</taxon>
        <taxon>Timematidae</taxon>
        <taxon>Timema</taxon>
    </lineage>
</organism>